<dbReference type="Gene3D" id="3.30.200.20">
    <property type="entry name" value="Phosphorylase Kinase, domain 1"/>
    <property type="match status" value="1"/>
</dbReference>
<feature type="transmembrane region" description="Helical" evidence="2">
    <location>
        <begin position="12"/>
        <end position="37"/>
    </location>
</feature>
<evidence type="ECO:0000256" key="1">
    <source>
        <dbReference type="PROSITE-ProRule" id="PRU10141"/>
    </source>
</evidence>
<protein>
    <recommendedName>
        <fullName evidence="5">Protein kinase domain-containing protein</fullName>
    </recommendedName>
</protein>
<dbReference type="PROSITE" id="PS00107">
    <property type="entry name" value="PROTEIN_KINASE_ATP"/>
    <property type="match status" value="1"/>
</dbReference>
<evidence type="ECO:0000256" key="2">
    <source>
        <dbReference type="SAM" id="Phobius"/>
    </source>
</evidence>
<evidence type="ECO:0000313" key="3">
    <source>
        <dbReference type="EnsemblMetazoa" id="MESCA004845-PA"/>
    </source>
</evidence>
<feature type="binding site" evidence="1">
    <location>
        <position position="123"/>
    </location>
    <ligand>
        <name>ATP</name>
        <dbReference type="ChEBI" id="CHEBI:30616"/>
    </ligand>
</feature>
<name>T1GMR5_MEGSC</name>
<evidence type="ECO:0008006" key="5">
    <source>
        <dbReference type="Google" id="ProtNLM"/>
    </source>
</evidence>
<dbReference type="GO" id="GO:0005524">
    <property type="term" value="F:ATP binding"/>
    <property type="evidence" value="ECO:0007669"/>
    <property type="project" value="UniProtKB-UniRule"/>
</dbReference>
<dbReference type="SUPFAM" id="SSF56112">
    <property type="entry name" value="Protein kinase-like (PK-like)"/>
    <property type="match status" value="1"/>
</dbReference>
<reference evidence="3" key="2">
    <citation type="submission" date="2015-06" db="UniProtKB">
        <authorList>
            <consortium name="EnsemblMetazoa"/>
        </authorList>
    </citation>
    <scope>IDENTIFICATION</scope>
</reference>
<evidence type="ECO:0000313" key="4">
    <source>
        <dbReference type="Proteomes" id="UP000015102"/>
    </source>
</evidence>
<keyword evidence="1" id="KW-0547">Nucleotide-binding</keyword>
<accession>T1GMR5</accession>
<dbReference type="InterPro" id="IPR011009">
    <property type="entry name" value="Kinase-like_dom_sf"/>
</dbReference>
<dbReference type="InterPro" id="IPR017441">
    <property type="entry name" value="Protein_kinase_ATP_BS"/>
</dbReference>
<keyword evidence="1" id="KW-0067">ATP-binding</keyword>
<dbReference type="AlphaFoldDB" id="T1GMR5"/>
<organism evidence="3 4">
    <name type="scientific">Megaselia scalaris</name>
    <name type="common">Humpbacked fly</name>
    <name type="synonym">Phora scalaris</name>
    <dbReference type="NCBI Taxonomy" id="36166"/>
    <lineage>
        <taxon>Eukaryota</taxon>
        <taxon>Metazoa</taxon>
        <taxon>Ecdysozoa</taxon>
        <taxon>Arthropoda</taxon>
        <taxon>Hexapoda</taxon>
        <taxon>Insecta</taxon>
        <taxon>Pterygota</taxon>
        <taxon>Neoptera</taxon>
        <taxon>Endopterygota</taxon>
        <taxon>Diptera</taxon>
        <taxon>Brachycera</taxon>
        <taxon>Muscomorpha</taxon>
        <taxon>Platypezoidea</taxon>
        <taxon>Phoridae</taxon>
        <taxon>Megaseliini</taxon>
        <taxon>Megaselia</taxon>
    </lineage>
</organism>
<reference evidence="4" key="1">
    <citation type="submission" date="2013-02" db="EMBL/GenBank/DDBJ databases">
        <authorList>
            <person name="Hughes D."/>
        </authorList>
    </citation>
    <scope>NUCLEOTIDE SEQUENCE</scope>
    <source>
        <strain>Durham</strain>
        <strain evidence="4">NC isolate 2 -- Noor lab</strain>
    </source>
</reference>
<keyword evidence="2" id="KW-1133">Transmembrane helix</keyword>
<keyword evidence="2" id="KW-0472">Membrane</keyword>
<dbReference type="Proteomes" id="UP000015102">
    <property type="component" value="Unassembled WGS sequence"/>
</dbReference>
<dbReference type="HOGENOM" id="CLU_1995218_0_0_1"/>
<proteinExistence type="predicted"/>
<keyword evidence="4" id="KW-1185">Reference proteome</keyword>
<sequence length="125" mass="14801">MHFDPRIVHHKISWIVKAIVICLLLISFILITWIILYRKPHIEKMKKYCGHESFIMSDQIKDPKNFIEFTCHFDDMEIPLENIKIEDEELGAGAFGIVKRCIYKDKECNFRHAAVKMLKYACKQS</sequence>
<dbReference type="EnsemblMetazoa" id="MESCA004845-RA">
    <property type="protein sequence ID" value="MESCA004845-PA"/>
    <property type="gene ID" value="MESCA004845"/>
</dbReference>
<dbReference type="EMBL" id="CAQQ02031913">
    <property type="status" value="NOT_ANNOTATED_CDS"/>
    <property type="molecule type" value="Genomic_DNA"/>
</dbReference>
<keyword evidence="2" id="KW-0812">Transmembrane</keyword>